<dbReference type="InterPro" id="IPR007341">
    <property type="entry name" value="Transgly_assoc"/>
</dbReference>
<evidence type="ECO:0000256" key="4">
    <source>
        <dbReference type="ARBA" id="ARBA00022692"/>
    </source>
</evidence>
<comment type="caution">
    <text evidence="8">The sequence shown here is derived from an EMBL/GenBank/DDBJ whole genome shotgun (WGS) entry which is preliminary data.</text>
</comment>
<accession>A0A9D7STP9</accession>
<keyword evidence="4 7" id="KW-0812">Transmembrane</keyword>
<protein>
    <submittedName>
        <fullName evidence="8">GlsB/YeaQ/YmgE family stress response membrane protein</fullName>
    </submittedName>
</protein>
<dbReference type="AlphaFoldDB" id="A0A9D7STP9"/>
<evidence type="ECO:0000256" key="1">
    <source>
        <dbReference type="ARBA" id="ARBA00004651"/>
    </source>
</evidence>
<dbReference type="Proteomes" id="UP000808337">
    <property type="component" value="Unassembled WGS sequence"/>
</dbReference>
<reference evidence="8 9" key="1">
    <citation type="submission" date="2020-10" db="EMBL/GenBank/DDBJ databases">
        <title>Connecting structure to function with the recovery of over 1000 high-quality activated sludge metagenome-assembled genomes encoding full-length rRNA genes using long-read sequencing.</title>
        <authorList>
            <person name="Singleton C.M."/>
            <person name="Petriglieri F."/>
            <person name="Kristensen J.M."/>
            <person name="Kirkegaard R.H."/>
            <person name="Michaelsen T.Y."/>
            <person name="Andersen M.H."/>
            <person name="Karst S.M."/>
            <person name="Dueholm M.S."/>
            <person name="Nielsen P.H."/>
            <person name="Albertsen M."/>
        </authorList>
    </citation>
    <scope>NUCLEOTIDE SEQUENCE [LARGE SCALE GENOMIC DNA]</scope>
    <source>
        <strain evidence="8">Ribe_18-Q3-R11-54_MAXAC.273</strain>
    </source>
</reference>
<keyword evidence="3" id="KW-1003">Cell membrane</keyword>
<feature type="transmembrane region" description="Helical" evidence="7">
    <location>
        <begin position="6"/>
        <end position="21"/>
    </location>
</feature>
<evidence type="ECO:0000256" key="7">
    <source>
        <dbReference type="SAM" id="Phobius"/>
    </source>
</evidence>
<dbReference type="PANTHER" id="PTHR33884">
    <property type="entry name" value="UPF0410 PROTEIN YMGE"/>
    <property type="match status" value="1"/>
</dbReference>
<feature type="transmembrane region" description="Helical" evidence="7">
    <location>
        <begin position="28"/>
        <end position="46"/>
    </location>
</feature>
<dbReference type="EMBL" id="JADKGY010000001">
    <property type="protein sequence ID" value="MBK9981560.1"/>
    <property type="molecule type" value="Genomic_DNA"/>
</dbReference>
<keyword evidence="6 7" id="KW-0472">Membrane</keyword>
<evidence type="ECO:0000256" key="6">
    <source>
        <dbReference type="ARBA" id="ARBA00023136"/>
    </source>
</evidence>
<evidence type="ECO:0000256" key="2">
    <source>
        <dbReference type="ARBA" id="ARBA00011006"/>
    </source>
</evidence>
<evidence type="ECO:0000313" key="9">
    <source>
        <dbReference type="Proteomes" id="UP000808337"/>
    </source>
</evidence>
<comment type="similarity">
    <text evidence="2">Belongs to the UPF0410 family.</text>
</comment>
<evidence type="ECO:0000256" key="5">
    <source>
        <dbReference type="ARBA" id="ARBA00022989"/>
    </source>
</evidence>
<dbReference type="GO" id="GO:0005886">
    <property type="term" value="C:plasma membrane"/>
    <property type="evidence" value="ECO:0007669"/>
    <property type="project" value="UniProtKB-SubCell"/>
</dbReference>
<evidence type="ECO:0000256" key="3">
    <source>
        <dbReference type="ARBA" id="ARBA00022475"/>
    </source>
</evidence>
<dbReference type="Pfam" id="PF04226">
    <property type="entry name" value="Transgly_assoc"/>
    <property type="match status" value="1"/>
</dbReference>
<feature type="transmembrane region" description="Helical" evidence="7">
    <location>
        <begin position="61"/>
        <end position="79"/>
    </location>
</feature>
<proteinExistence type="inferred from homology"/>
<sequence length="87" mass="9138">MDIVIMLFFGVVLGWLGSLIFKGKGLGLFGNIIVGLLGSVLGYWVFGELGVILSTNLKSTLLSGVSGAIVCLIICNLIFPGRKPLSP</sequence>
<name>A0A9D7STP9_9BACT</name>
<organism evidence="8 9">
    <name type="scientific">Candidatus Opimibacter skivensis</name>
    <dbReference type="NCBI Taxonomy" id="2982028"/>
    <lineage>
        <taxon>Bacteria</taxon>
        <taxon>Pseudomonadati</taxon>
        <taxon>Bacteroidota</taxon>
        <taxon>Saprospiria</taxon>
        <taxon>Saprospirales</taxon>
        <taxon>Saprospiraceae</taxon>
        <taxon>Candidatus Opimibacter</taxon>
    </lineage>
</organism>
<evidence type="ECO:0000313" key="8">
    <source>
        <dbReference type="EMBL" id="MBK9981560.1"/>
    </source>
</evidence>
<comment type="subcellular location">
    <subcellularLocation>
        <location evidence="1">Cell membrane</location>
        <topology evidence="1">Multi-pass membrane protein</topology>
    </subcellularLocation>
</comment>
<dbReference type="PANTHER" id="PTHR33884:SF3">
    <property type="entry name" value="UPF0410 PROTEIN YMGE"/>
    <property type="match status" value="1"/>
</dbReference>
<gene>
    <name evidence="8" type="ORF">IPP15_03900</name>
</gene>
<keyword evidence="5 7" id="KW-1133">Transmembrane helix</keyword>